<name>A0A6J6B9E1_9ZZZZ</name>
<reference evidence="1" key="1">
    <citation type="submission" date="2020-05" db="EMBL/GenBank/DDBJ databases">
        <authorList>
            <person name="Chiriac C."/>
            <person name="Salcher M."/>
            <person name="Ghai R."/>
            <person name="Kavagutti S V."/>
        </authorList>
    </citation>
    <scope>NUCLEOTIDE SEQUENCE</scope>
</reference>
<evidence type="ECO:0000313" key="1">
    <source>
        <dbReference type="EMBL" id="CAB4535003.1"/>
    </source>
</evidence>
<dbReference type="AlphaFoldDB" id="A0A6J6B9E1"/>
<proteinExistence type="predicted"/>
<accession>A0A6J6B9E1</accession>
<sequence>MSLGFSESAAMGESDPIEPSGSIPFFAIGVIRMRKSSSV</sequence>
<gene>
    <name evidence="1" type="ORF">UFOPK1438_00155</name>
</gene>
<organism evidence="1">
    <name type="scientific">freshwater metagenome</name>
    <dbReference type="NCBI Taxonomy" id="449393"/>
    <lineage>
        <taxon>unclassified sequences</taxon>
        <taxon>metagenomes</taxon>
        <taxon>ecological metagenomes</taxon>
    </lineage>
</organism>
<protein>
    <submittedName>
        <fullName evidence="1">Unannotated protein</fullName>
    </submittedName>
</protein>
<dbReference type="EMBL" id="CAEZSM010000009">
    <property type="protein sequence ID" value="CAB4535003.1"/>
    <property type="molecule type" value="Genomic_DNA"/>
</dbReference>